<comment type="caution">
    <text evidence="1">The sequence shown here is derived from an EMBL/GenBank/DDBJ whole genome shotgun (WGS) entry which is preliminary data.</text>
</comment>
<keyword evidence="2" id="KW-1185">Reference proteome</keyword>
<reference evidence="1" key="1">
    <citation type="submission" date="2021-01" db="EMBL/GenBank/DDBJ databases">
        <title>Phytophthora aleatoria, a newly-described species from Pinus radiata is distinct from Phytophthora cactorum isolates based on comparative genomics.</title>
        <authorList>
            <person name="Mcdougal R."/>
            <person name="Panda P."/>
            <person name="Williams N."/>
            <person name="Studholme D.J."/>
        </authorList>
    </citation>
    <scope>NUCLEOTIDE SEQUENCE</scope>
    <source>
        <strain evidence="1">NZFS 4037</strain>
    </source>
</reference>
<gene>
    <name evidence="1" type="ORF">JG688_00005854</name>
</gene>
<dbReference type="Proteomes" id="UP000709295">
    <property type="component" value="Unassembled WGS sequence"/>
</dbReference>
<evidence type="ECO:0000313" key="1">
    <source>
        <dbReference type="EMBL" id="KAG6968343.1"/>
    </source>
</evidence>
<sequence length="52" mass="5807">MVMLKQRVVAIAMPHYLEVETPDGGENMAELREAMETVCVVLMRSVELATTL</sequence>
<evidence type="ECO:0000313" key="2">
    <source>
        <dbReference type="Proteomes" id="UP000709295"/>
    </source>
</evidence>
<name>A0A8J5IZ90_9STRA</name>
<accession>A0A8J5IZ90</accession>
<organism evidence="1 2">
    <name type="scientific">Phytophthora aleatoria</name>
    <dbReference type="NCBI Taxonomy" id="2496075"/>
    <lineage>
        <taxon>Eukaryota</taxon>
        <taxon>Sar</taxon>
        <taxon>Stramenopiles</taxon>
        <taxon>Oomycota</taxon>
        <taxon>Peronosporomycetes</taxon>
        <taxon>Peronosporales</taxon>
        <taxon>Peronosporaceae</taxon>
        <taxon>Phytophthora</taxon>
    </lineage>
</organism>
<proteinExistence type="predicted"/>
<dbReference type="EMBL" id="JAENGY010000242">
    <property type="protein sequence ID" value="KAG6968343.1"/>
    <property type="molecule type" value="Genomic_DNA"/>
</dbReference>
<dbReference type="AlphaFoldDB" id="A0A8J5IZ90"/>
<protein>
    <submittedName>
        <fullName evidence="1">Uncharacterized protein</fullName>
    </submittedName>
</protein>